<keyword evidence="5 7" id="KW-1133">Transmembrane helix</keyword>
<evidence type="ECO:0000256" key="1">
    <source>
        <dbReference type="ARBA" id="ARBA00004651"/>
    </source>
</evidence>
<organism evidence="8 9">
    <name type="scientific">Paenibacillus aceti</name>
    <dbReference type="NCBI Taxonomy" id="1820010"/>
    <lineage>
        <taxon>Bacteria</taxon>
        <taxon>Bacillati</taxon>
        <taxon>Bacillota</taxon>
        <taxon>Bacilli</taxon>
        <taxon>Bacillales</taxon>
        <taxon>Paenibacillaceae</taxon>
        <taxon>Paenibacillus</taxon>
    </lineage>
</organism>
<feature type="transmembrane region" description="Helical" evidence="7">
    <location>
        <begin position="331"/>
        <end position="354"/>
    </location>
</feature>
<feature type="transmembrane region" description="Helical" evidence="7">
    <location>
        <begin position="245"/>
        <end position="264"/>
    </location>
</feature>
<comment type="caution">
    <text evidence="8">The sequence shown here is derived from an EMBL/GenBank/DDBJ whole genome shotgun (WGS) entry which is preliminary data.</text>
</comment>
<dbReference type="PANTHER" id="PTHR43266">
    <property type="entry name" value="MACROLIDE-EFFLUX PROTEIN"/>
    <property type="match status" value="1"/>
</dbReference>
<gene>
    <name evidence="8" type="ORF">GCM10010913_08550</name>
</gene>
<sequence>MSTTASVSTGSQISVWRNRIFTRMYSAYAISSFGDWFDAFAIEILVAFRWRVDPIMIALIPVMLALPGILFGSFAGVIADRWKKVNLMMLADMAETLLTISLLFAPGMYWLLPLLALRATMGVFRVPAHQALTRQVVREDQLLKATSYNGLVNQFSKIAGPLLGAVALTLISPQLCILVNAITRSISCILLFTLRHIDQNEKAAEQGGAEEGTGADAAADKQGFIHLWKQGWAALVRSRVLCSSFIVNMIVMLIILMIDFQFPTLYREIAPHNESLLGWMVAATGVGAFMTILLLNRLGHVRYGLGIGGGAALIGAALGGMGLLTADSHEIWSIALGFVIGIGNGFCIVTYNYLLQKETPEGMTGRIFGIQNMSTSTLMIGAPLIGGLLIHGMGVSQVFFWLGALVLLIGVICLAMQRVLWPISGQSVQRQERMKEASGL</sequence>
<dbReference type="CDD" id="cd06173">
    <property type="entry name" value="MFS_MefA_like"/>
    <property type="match status" value="1"/>
</dbReference>
<dbReference type="Proteomes" id="UP000608420">
    <property type="component" value="Unassembled WGS sequence"/>
</dbReference>
<feature type="transmembrane region" description="Helical" evidence="7">
    <location>
        <begin position="399"/>
        <end position="421"/>
    </location>
</feature>
<evidence type="ECO:0000313" key="9">
    <source>
        <dbReference type="Proteomes" id="UP000608420"/>
    </source>
</evidence>
<feature type="transmembrane region" description="Helical" evidence="7">
    <location>
        <begin position="303"/>
        <end position="325"/>
    </location>
</feature>
<feature type="transmembrane region" description="Helical" evidence="7">
    <location>
        <begin position="158"/>
        <end position="182"/>
    </location>
</feature>
<comment type="subcellular location">
    <subcellularLocation>
        <location evidence="1">Cell membrane</location>
        <topology evidence="1">Multi-pass membrane protein</topology>
    </subcellularLocation>
</comment>
<feature type="transmembrane region" description="Helical" evidence="7">
    <location>
        <begin position="54"/>
        <end position="78"/>
    </location>
</feature>
<feature type="transmembrane region" description="Helical" evidence="7">
    <location>
        <begin position="276"/>
        <end position="296"/>
    </location>
</feature>
<dbReference type="Gene3D" id="1.20.1250.20">
    <property type="entry name" value="MFS general substrate transporter like domains"/>
    <property type="match status" value="1"/>
</dbReference>
<evidence type="ECO:0000256" key="7">
    <source>
        <dbReference type="SAM" id="Phobius"/>
    </source>
</evidence>
<keyword evidence="3" id="KW-1003">Cell membrane</keyword>
<name>A0ABQ1VQN9_9BACL</name>
<dbReference type="PANTHER" id="PTHR43266:SF2">
    <property type="entry name" value="MAJOR FACILITATOR SUPERFAMILY (MFS) PROFILE DOMAIN-CONTAINING PROTEIN"/>
    <property type="match status" value="1"/>
</dbReference>
<dbReference type="EMBL" id="BMIW01000004">
    <property type="protein sequence ID" value="GGF89434.1"/>
    <property type="molecule type" value="Genomic_DNA"/>
</dbReference>
<protein>
    <submittedName>
        <fullName evidence="8">MFS transporter</fullName>
    </submittedName>
</protein>
<dbReference type="RefSeq" id="WP_120463270.1">
    <property type="nucleotide sequence ID" value="NZ_BMIW01000004.1"/>
</dbReference>
<reference evidence="9" key="1">
    <citation type="journal article" date="2019" name="Int. J. Syst. Evol. Microbiol.">
        <title>The Global Catalogue of Microorganisms (GCM) 10K type strain sequencing project: providing services to taxonomists for standard genome sequencing and annotation.</title>
        <authorList>
            <consortium name="The Broad Institute Genomics Platform"/>
            <consortium name="The Broad Institute Genome Sequencing Center for Infectious Disease"/>
            <person name="Wu L."/>
            <person name="Ma J."/>
        </authorList>
    </citation>
    <scope>NUCLEOTIDE SEQUENCE [LARGE SCALE GENOMIC DNA]</scope>
    <source>
        <strain evidence="9">CGMCC 1.15420</strain>
    </source>
</reference>
<keyword evidence="9" id="KW-1185">Reference proteome</keyword>
<dbReference type="InterPro" id="IPR011701">
    <property type="entry name" value="MFS"/>
</dbReference>
<keyword evidence="6 7" id="KW-0472">Membrane</keyword>
<evidence type="ECO:0000256" key="6">
    <source>
        <dbReference type="ARBA" id="ARBA00023136"/>
    </source>
</evidence>
<feature type="transmembrane region" description="Helical" evidence="7">
    <location>
        <begin position="375"/>
        <end position="393"/>
    </location>
</feature>
<keyword evidence="2" id="KW-0813">Transport</keyword>
<evidence type="ECO:0000256" key="3">
    <source>
        <dbReference type="ARBA" id="ARBA00022475"/>
    </source>
</evidence>
<keyword evidence="4 7" id="KW-0812">Transmembrane</keyword>
<evidence type="ECO:0000256" key="4">
    <source>
        <dbReference type="ARBA" id="ARBA00022692"/>
    </source>
</evidence>
<feature type="transmembrane region" description="Helical" evidence="7">
    <location>
        <begin position="27"/>
        <end position="48"/>
    </location>
</feature>
<dbReference type="SUPFAM" id="SSF103473">
    <property type="entry name" value="MFS general substrate transporter"/>
    <property type="match status" value="1"/>
</dbReference>
<dbReference type="Pfam" id="PF07690">
    <property type="entry name" value="MFS_1"/>
    <property type="match status" value="1"/>
</dbReference>
<feature type="transmembrane region" description="Helical" evidence="7">
    <location>
        <begin position="90"/>
        <end position="112"/>
    </location>
</feature>
<evidence type="ECO:0000313" key="8">
    <source>
        <dbReference type="EMBL" id="GGF89434.1"/>
    </source>
</evidence>
<evidence type="ECO:0000256" key="5">
    <source>
        <dbReference type="ARBA" id="ARBA00022989"/>
    </source>
</evidence>
<dbReference type="InterPro" id="IPR036259">
    <property type="entry name" value="MFS_trans_sf"/>
</dbReference>
<accession>A0ABQ1VQN9</accession>
<evidence type="ECO:0000256" key="2">
    <source>
        <dbReference type="ARBA" id="ARBA00022448"/>
    </source>
</evidence>
<proteinExistence type="predicted"/>